<dbReference type="EMBL" id="CYUE01000003">
    <property type="protein sequence ID" value="CUK24846.1"/>
    <property type="molecule type" value="Genomic_DNA"/>
</dbReference>
<evidence type="ECO:0008006" key="3">
    <source>
        <dbReference type="Google" id="ProtNLM"/>
    </source>
</evidence>
<proteinExistence type="predicted"/>
<dbReference type="OrthoDB" id="9801773at2"/>
<protein>
    <recommendedName>
        <fullName evidence="3">DUF393 domain-containing protein</fullName>
    </recommendedName>
</protein>
<organism evidence="1 2">
    <name type="scientific">Cognatishimia activa</name>
    <dbReference type="NCBI Taxonomy" id="1715691"/>
    <lineage>
        <taxon>Bacteria</taxon>
        <taxon>Pseudomonadati</taxon>
        <taxon>Pseudomonadota</taxon>
        <taxon>Alphaproteobacteria</taxon>
        <taxon>Rhodobacterales</taxon>
        <taxon>Paracoccaceae</taxon>
        <taxon>Cognatishimia</taxon>
    </lineage>
</organism>
<name>A0A0P1J369_9RHOB</name>
<gene>
    <name evidence="1" type="ORF">TA5114_00633</name>
</gene>
<accession>A0A0P1J369</accession>
<dbReference type="InterPro" id="IPR007263">
    <property type="entry name" value="DCC1-like"/>
</dbReference>
<sequence length="129" mass="14659">MASAPKTRALYNGDCPVCSAEMCHYEAYSESEALNLGFEDLNKIDLSEWGVTEDQATRLLHVIHEGTLYVGWDAFLALWSQMPRYKLAARIGGWPVIYQIAKWGYTHVVARVIYNRHQRRKAQGLIGAE</sequence>
<reference evidence="2" key="1">
    <citation type="submission" date="2015-09" db="EMBL/GenBank/DDBJ databases">
        <authorList>
            <person name="Rodrigo-Torres Lidia"/>
            <person name="Arahal R.David."/>
        </authorList>
    </citation>
    <scope>NUCLEOTIDE SEQUENCE [LARGE SCALE GENOMIC DNA]</scope>
    <source>
        <strain evidence="2">CECT 5114</strain>
    </source>
</reference>
<dbReference type="AlphaFoldDB" id="A0A0P1J369"/>
<dbReference type="STRING" id="1715691.TA5113_00158"/>
<dbReference type="RefSeq" id="WP_058313863.1">
    <property type="nucleotide sequence ID" value="NZ_CYTO01000003.1"/>
</dbReference>
<dbReference type="GO" id="GO:0015035">
    <property type="term" value="F:protein-disulfide reductase activity"/>
    <property type="evidence" value="ECO:0007669"/>
    <property type="project" value="InterPro"/>
</dbReference>
<evidence type="ECO:0000313" key="2">
    <source>
        <dbReference type="Proteomes" id="UP000051184"/>
    </source>
</evidence>
<keyword evidence="2" id="KW-1185">Reference proteome</keyword>
<dbReference type="Proteomes" id="UP000051184">
    <property type="component" value="Unassembled WGS sequence"/>
</dbReference>
<dbReference type="Pfam" id="PF04134">
    <property type="entry name" value="DCC1-like"/>
    <property type="match status" value="1"/>
</dbReference>
<evidence type="ECO:0000313" key="1">
    <source>
        <dbReference type="EMBL" id="CUK24846.1"/>
    </source>
</evidence>